<dbReference type="InterPro" id="IPR009045">
    <property type="entry name" value="Zn_M74/Hedgehog-like"/>
</dbReference>
<feature type="compositionally biased region" description="Low complexity" evidence="1">
    <location>
        <begin position="305"/>
        <end position="316"/>
    </location>
</feature>
<evidence type="ECO:0000313" key="3">
    <source>
        <dbReference type="EMBL" id="GGC13828.1"/>
    </source>
</evidence>
<dbReference type="Pfam" id="PF01476">
    <property type="entry name" value="LysM"/>
    <property type="match status" value="1"/>
</dbReference>
<dbReference type="CDD" id="cd00118">
    <property type="entry name" value="LysM"/>
    <property type="match status" value="1"/>
</dbReference>
<dbReference type="SUPFAM" id="SSF54106">
    <property type="entry name" value="LysM domain"/>
    <property type="match status" value="1"/>
</dbReference>
<evidence type="ECO:0000313" key="4">
    <source>
        <dbReference type="Proteomes" id="UP000622638"/>
    </source>
</evidence>
<evidence type="ECO:0000259" key="2">
    <source>
        <dbReference type="PROSITE" id="PS51782"/>
    </source>
</evidence>
<proteinExistence type="predicted"/>
<keyword evidence="4" id="KW-1185">Reference proteome</keyword>
<name>A0ABQ1KWZ4_9BURK</name>
<evidence type="ECO:0000256" key="1">
    <source>
        <dbReference type="SAM" id="MobiDB-lite"/>
    </source>
</evidence>
<protein>
    <recommendedName>
        <fullName evidence="2">LysM domain-containing protein</fullName>
    </recommendedName>
</protein>
<feature type="compositionally biased region" description="Pro residues" evidence="1">
    <location>
        <begin position="317"/>
        <end position="338"/>
    </location>
</feature>
<feature type="region of interest" description="Disordered" evidence="1">
    <location>
        <begin position="305"/>
        <end position="420"/>
    </location>
</feature>
<dbReference type="InterPro" id="IPR036779">
    <property type="entry name" value="LysM_dom_sf"/>
</dbReference>
<dbReference type="SUPFAM" id="SSF55166">
    <property type="entry name" value="Hedgehog/DD-peptidase"/>
    <property type="match status" value="1"/>
</dbReference>
<reference evidence="4" key="1">
    <citation type="journal article" date="2019" name="Int. J. Syst. Evol. Microbiol.">
        <title>The Global Catalogue of Microorganisms (GCM) 10K type strain sequencing project: providing services to taxonomists for standard genome sequencing and annotation.</title>
        <authorList>
            <consortium name="The Broad Institute Genomics Platform"/>
            <consortium name="The Broad Institute Genome Sequencing Center for Infectious Disease"/>
            <person name="Wu L."/>
            <person name="Ma J."/>
        </authorList>
    </citation>
    <scope>NUCLEOTIDE SEQUENCE [LARGE SCALE GENOMIC DNA]</scope>
    <source>
        <strain evidence="4">CGMCC 1.15931</strain>
    </source>
</reference>
<dbReference type="Proteomes" id="UP000622638">
    <property type="component" value="Unassembled WGS sequence"/>
</dbReference>
<accession>A0ABQ1KWZ4</accession>
<dbReference type="SMART" id="SM00257">
    <property type="entry name" value="LysM"/>
    <property type="match status" value="1"/>
</dbReference>
<dbReference type="InterPro" id="IPR018392">
    <property type="entry name" value="LysM"/>
</dbReference>
<feature type="compositionally biased region" description="Pro residues" evidence="1">
    <location>
        <begin position="359"/>
        <end position="390"/>
    </location>
</feature>
<dbReference type="Gene3D" id="3.10.350.10">
    <property type="entry name" value="LysM domain"/>
    <property type="match status" value="1"/>
</dbReference>
<dbReference type="RefSeq" id="WP_188916040.1">
    <property type="nucleotide sequence ID" value="NZ_BMKG01000018.1"/>
</dbReference>
<dbReference type="EMBL" id="BMKG01000018">
    <property type="protein sequence ID" value="GGC13828.1"/>
    <property type="molecule type" value="Genomic_DNA"/>
</dbReference>
<gene>
    <name evidence="3" type="ORF">GCM10011572_39040</name>
</gene>
<sequence length="597" mass="65289">MFVRAVYYREKKTVHYFDENGAETLYIGGSFAWRMNNPGNMAKPGKRVVHDVIGYAQRTSDPKSLFLIFKDRAAGERERMKLMREVYGKSTISEMMHRYAPPHENDTAGYIAFICKRANVKADDVVGKLSEKQFNDVVAAIGKHEGYAPGKIVELGKPAKAELRDVAQQPIANQPVQVKSGEHVLDTKTNRLGELPPLYPDLFKLDLSFYHAAMADQPEKIGMLAPSAFSSDVTFVAPYFVLQSQPKVHETKHPERPSVHVVRAGQTLSKIAAMYPGLTAEAIARENNLKDVNKIFERQHLRLPGGSATAPAAATPPAAPAKPAAPPPAPPVSPPAPARPAAAPAASGTRPAQASVPAPARPPAHPPAAAKPPAPPVPPKKPAPPPPPKPAVAVQQQRSEKQHPVTLVSTSARIPSGPDWWEKFPGSSSLSSLNDAFRPKATAFVQALRDAGMKVRINAAYRPTERSYLMYYAFMICRGTDPSKVEPWPGVNIDWAHRDVSGKPNLVAAKKAAEQMCEKYSLKPHDPKQKVGRPGRSNHNKRQAIDINIENYEGKTVKNANGEDVKIDSLSKLYAVGRTYGVIYFSGERMHWSIDGR</sequence>
<comment type="caution">
    <text evidence="3">The sequence shown here is derived from an EMBL/GenBank/DDBJ whole genome shotgun (WGS) entry which is preliminary data.</text>
</comment>
<organism evidence="3 4">
    <name type="scientific">Pseudoduganella buxea</name>
    <dbReference type="NCBI Taxonomy" id="1949069"/>
    <lineage>
        <taxon>Bacteria</taxon>
        <taxon>Pseudomonadati</taxon>
        <taxon>Pseudomonadota</taxon>
        <taxon>Betaproteobacteria</taxon>
        <taxon>Burkholderiales</taxon>
        <taxon>Oxalobacteraceae</taxon>
        <taxon>Telluria group</taxon>
        <taxon>Pseudoduganella</taxon>
    </lineage>
</organism>
<feature type="domain" description="LysM" evidence="2">
    <location>
        <begin position="258"/>
        <end position="303"/>
    </location>
</feature>
<feature type="compositionally biased region" description="Low complexity" evidence="1">
    <location>
        <begin position="339"/>
        <end position="358"/>
    </location>
</feature>
<dbReference type="PROSITE" id="PS51782">
    <property type="entry name" value="LYSM"/>
    <property type="match status" value="1"/>
</dbReference>
<dbReference type="Gene3D" id="3.30.1380.10">
    <property type="match status" value="1"/>
</dbReference>